<name>A0A8D5WUA9_MYCTX</name>
<proteinExistence type="predicted"/>
<comment type="caution">
    <text evidence="1">The sequence shown here is derived from an EMBL/GenBank/DDBJ whole genome shotgun (WGS) entry which is preliminary data.</text>
</comment>
<sequence length="146" mass="16055">MVAGHEEADRGSMDWMPLGDYETFRHWSGKPRAWGPQESGWRAWFGGKIVDGLCEVLDEHLAVRRRGVPAAIGCVPWLSSEAVAETLLALSAFCVVIDKGTSFPSRLRNPDKGFPNVALLRLRDMAPSEHGSRCSSARGRLCLSMS</sequence>
<evidence type="ECO:0000313" key="2">
    <source>
        <dbReference type="Proteomes" id="UP000039021"/>
    </source>
</evidence>
<protein>
    <submittedName>
        <fullName evidence="1">Uncharacterized protein</fullName>
    </submittedName>
</protein>
<dbReference type="EMBL" id="CSBK01000323">
    <property type="protein sequence ID" value="COX26229.1"/>
    <property type="molecule type" value="Genomic_DNA"/>
</dbReference>
<dbReference type="Proteomes" id="UP000039021">
    <property type="component" value="Unassembled WGS sequence"/>
</dbReference>
<dbReference type="AlphaFoldDB" id="A0A8D5WUA9"/>
<accession>A0A8D5WUA9</accession>
<evidence type="ECO:0000313" key="1">
    <source>
        <dbReference type="EMBL" id="COX26229.1"/>
    </source>
</evidence>
<organism evidence="1 2">
    <name type="scientific">Mycobacterium tuberculosis</name>
    <dbReference type="NCBI Taxonomy" id="1773"/>
    <lineage>
        <taxon>Bacteria</taxon>
        <taxon>Bacillati</taxon>
        <taxon>Actinomycetota</taxon>
        <taxon>Actinomycetes</taxon>
        <taxon>Mycobacteriales</taxon>
        <taxon>Mycobacteriaceae</taxon>
        <taxon>Mycobacterium</taxon>
        <taxon>Mycobacterium tuberculosis complex</taxon>
    </lineage>
</organism>
<reference evidence="2" key="1">
    <citation type="submission" date="2015-03" db="EMBL/GenBank/DDBJ databases">
        <authorList>
            <consortium name="Pathogen Informatics"/>
        </authorList>
    </citation>
    <scope>NUCLEOTIDE SEQUENCE [LARGE SCALE GENOMIC DNA]</scope>
    <source>
        <strain evidence="2">N09902308</strain>
    </source>
</reference>
<gene>
    <name evidence="1" type="ORF">ERS007739_00959</name>
</gene>